<dbReference type="AlphaFoldDB" id="A0A1U7EVH1"/>
<feature type="compositionally biased region" description="Basic and acidic residues" evidence="1">
    <location>
        <begin position="90"/>
        <end position="100"/>
    </location>
</feature>
<proteinExistence type="predicted"/>
<dbReference type="eggNOG" id="arCOG09397">
    <property type="taxonomic scope" value="Archaea"/>
</dbReference>
<reference evidence="3 4" key="1">
    <citation type="journal article" date="2005" name="Genome Res.">
        <title>Living with two extremes: conclusions from the genome sequence of Natronomonas pharaonis.</title>
        <authorList>
            <person name="Falb M."/>
            <person name="Pfeiffer F."/>
            <person name="Palm P."/>
            <person name="Rodewald K."/>
            <person name="Hickmann V."/>
            <person name="Tittor J."/>
            <person name="Oesterhelt D."/>
        </authorList>
    </citation>
    <scope>NUCLEOTIDE SEQUENCE [LARGE SCALE GENOMIC DNA]</scope>
    <source>
        <strain evidence="4">ATCC 35678 / DSM 2160 / CIP 103997 / JCM 8858 / NBRC 14720 / NCIMB 2260 / Gabara</strain>
    </source>
</reference>
<protein>
    <submittedName>
        <fullName evidence="3">Uncharacterized protein</fullName>
    </submittedName>
</protein>
<evidence type="ECO:0000313" key="4">
    <source>
        <dbReference type="Proteomes" id="UP000002698"/>
    </source>
</evidence>
<dbReference type="KEGG" id="nph:NP_1880A"/>
<dbReference type="EMBL" id="CR936257">
    <property type="protein sequence ID" value="CAI49031.1"/>
    <property type="molecule type" value="Genomic_DNA"/>
</dbReference>
<dbReference type="RefSeq" id="WP_011322663.1">
    <property type="nucleotide sequence ID" value="NC_007426.1"/>
</dbReference>
<keyword evidence="2" id="KW-0812">Transmembrane</keyword>
<evidence type="ECO:0000256" key="2">
    <source>
        <dbReference type="SAM" id="Phobius"/>
    </source>
</evidence>
<name>A0A1U7EVH1_NATPD</name>
<dbReference type="EnsemblBacteria" id="CAI49031">
    <property type="protein sequence ID" value="CAI49031"/>
    <property type="gene ID" value="NP_1880A"/>
</dbReference>
<feature type="transmembrane region" description="Helical" evidence="2">
    <location>
        <begin position="21"/>
        <end position="39"/>
    </location>
</feature>
<gene>
    <name evidence="3" type="ordered locus">NP_1880A</name>
</gene>
<keyword evidence="4" id="KW-1185">Reference proteome</keyword>
<evidence type="ECO:0000256" key="1">
    <source>
        <dbReference type="SAM" id="MobiDB-lite"/>
    </source>
</evidence>
<dbReference type="GeneID" id="3701288"/>
<organism evidence="3 4">
    <name type="scientific">Natronomonas pharaonis (strain ATCC 35678 / DSM 2160 / CIP 103997 / JCM 8858 / NBRC 14720 / NCIMB 2260 / Gabara)</name>
    <name type="common">Halobacterium pharaonis</name>
    <dbReference type="NCBI Taxonomy" id="348780"/>
    <lineage>
        <taxon>Archaea</taxon>
        <taxon>Methanobacteriati</taxon>
        <taxon>Methanobacteriota</taxon>
        <taxon>Stenosarchaea group</taxon>
        <taxon>Halobacteria</taxon>
        <taxon>Halobacteriales</taxon>
        <taxon>Natronomonadaceae</taxon>
        <taxon>Natronomonas</taxon>
    </lineage>
</organism>
<sequence length="100" mass="10228">MEAVNTTDAIVYGFKHIATGILIVLSGVFFALVGVGLMLESPVAGIVLALIGFSIIAAGTAGLGYKVIADAVATGQQRVAAHGSSTQQQRTEKVAKKVDN</sequence>
<dbReference type="HOGENOM" id="CLU_2299418_0_0_2"/>
<feature type="region of interest" description="Disordered" evidence="1">
    <location>
        <begin position="81"/>
        <end position="100"/>
    </location>
</feature>
<dbReference type="STRING" id="348780.NP_1880A"/>
<dbReference type="Proteomes" id="UP000002698">
    <property type="component" value="Chromosome"/>
</dbReference>
<accession>A0A1U7EVH1</accession>
<feature type="transmembrane region" description="Helical" evidence="2">
    <location>
        <begin position="45"/>
        <end position="68"/>
    </location>
</feature>
<keyword evidence="2" id="KW-0472">Membrane</keyword>
<evidence type="ECO:0000313" key="3">
    <source>
        <dbReference type="EMBL" id="CAI49031.1"/>
    </source>
</evidence>
<keyword evidence="2" id="KW-1133">Transmembrane helix</keyword>